<keyword evidence="2" id="KW-1133">Transmembrane helix</keyword>
<accession>A0A8B6EIR7</accession>
<feature type="non-terminal residue" evidence="3">
    <location>
        <position position="269"/>
    </location>
</feature>
<name>A0A8B6EIR7_MYTGA</name>
<protein>
    <recommendedName>
        <fullName evidence="5">Ig-like domain-containing protein</fullName>
    </recommendedName>
</protein>
<keyword evidence="2" id="KW-0472">Membrane</keyword>
<comment type="caution">
    <text evidence="3">The sequence shown here is derived from an EMBL/GenBank/DDBJ whole genome shotgun (WGS) entry which is preliminary data.</text>
</comment>
<sequence length="269" mass="31334">TLDFQPEIIRINKNIDIICTVKGIANINRKLTRQWSKGPDLICYNGHPIDPFKYTEILTNGNQFKLQINNVSESDFNCKYQCRYGFEARAKSIQSSKNNFEYPPANEVRAIVHSNESDPLLTIYMHFKKIFPMPRCTVLIEGSSRSLNITSSKSFGNYYEVVLRHQYIDKLHCNEEVEVTCKLIKEYIIPTEDRRKCILKENPSNQIQVIILSTCIPVVLLVLLILFLRLKKYEKDTEIDSSKDKKFTENQKKNLQEESANMLTQNRND</sequence>
<feature type="region of interest" description="Disordered" evidence="1">
    <location>
        <begin position="238"/>
        <end position="269"/>
    </location>
</feature>
<dbReference type="InterPro" id="IPR013783">
    <property type="entry name" value="Ig-like_fold"/>
</dbReference>
<gene>
    <name evidence="3" type="ORF">MGAL_10B077295</name>
</gene>
<dbReference type="InterPro" id="IPR036179">
    <property type="entry name" value="Ig-like_dom_sf"/>
</dbReference>
<dbReference type="AlphaFoldDB" id="A0A8B6EIR7"/>
<feature type="compositionally biased region" description="Polar residues" evidence="1">
    <location>
        <begin position="257"/>
        <end position="269"/>
    </location>
</feature>
<evidence type="ECO:0008006" key="5">
    <source>
        <dbReference type="Google" id="ProtNLM"/>
    </source>
</evidence>
<reference evidence="3" key="1">
    <citation type="submission" date="2018-11" db="EMBL/GenBank/DDBJ databases">
        <authorList>
            <person name="Alioto T."/>
            <person name="Alioto T."/>
        </authorList>
    </citation>
    <scope>NUCLEOTIDE SEQUENCE</scope>
</reference>
<keyword evidence="2" id="KW-0812">Transmembrane</keyword>
<feature type="transmembrane region" description="Helical" evidence="2">
    <location>
        <begin position="207"/>
        <end position="228"/>
    </location>
</feature>
<dbReference type="SUPFAM" id="SSF48726">
    <property type="entry name" value="Immunoglobulin"/>
    <property type="match status" value="1"/>
</dbReference>
<evidence type="ECO:0000313" key="4">
    <source>
        <dbReference type="Proteomes" id="UP000596742"/>
    </source>
</evidence>
<organism evidence="3 4">
    <name type="scientific">Mytilus galloprovincialis</name>
    <name type="common">Mediterranean mussel</name>
    <dbReference type="NCBI Taxonomy" id="29158"/>
    <lineage>
        <taxon>Eukaryota</taxon>
        <taxon>Metazoa</taxon>
        <taxon>Spiralia</taxon>
        <taxon>Lophotrochozoa</taxon>
        <taxon>Mollusca</taxon>
        <taxon>Bivalvia</taxon>
        <taxon>Autobranchia</taxon>
        <taxon>Pteriomorphia</taxon>
        <taxon>Mytilida</taxon>
        <taxon>Mytiloidea</taxon>
        <taxon>Mytilidae</taxon>
        <taxon>Mytilinae</taxon>
        <taxon>Mytilus</taxon>
    </lineage>
</organism>
<dbReference type="EMBL" id="UYJE01005249">
    <property type="protein sequence ID" value="VDI35563.1"/>
    <property type="molecule type" value="Genomic_DNA"/>
</dbReference>
<evidence type="ECO:0000256" key="1">
    <source>
        <dbReference type="SAM" id="MobiDB-lite"/>
    </source>
</evidence>
<evidence type="ECO:0000256" key="2">
    <source>
        <dbReference type="SAM" id="Phobius"/>
    </source>
</evidence>
<dbReference type="OrthoDB" id="6197558at2759"/>
<evidence type="ECO:0000313" key="3">
    <source>
        <dbReference type="EMBL" id="VDI35563.1"/>
    </source>
</evidence>
<dbReference type="Gene3D" id="2.60.40.10">
    <property type="entry name" value="Immunoglobulins"/>
    <property type="match status" value="1"/>
</dbReference>
<feature type="compositionally biased region" description="Basic and acidic residues" evidence="1">
    <location>
        <begin position="238"/>
        <end position="256"/>
    </location>
</feature>
<dbReference type="Proteomes" id="UP000596742">
    <property type="component" value="Unassembled WGS sequence"/>
</dbReference>
<proteinExistence type="predicted"/>
<keyword evidence="4" id="KW-1185">Reference proteome</keyword>